<dbReference type="PIRSF" id="PIRSF019574">
    <property type="entry name" value="Periplasmic_polyamine_BP"/>
    <property type="match status" value="1"/>
</dbReference>
<keyword evidence="8" id="KW-1185">Reference proteome</keyword>
<dbReference type="PANTHER" id="PTHR30222:SF12">
    <property type="entry name" value="NORSPERMIDINE SENSOR"/>
    <property type="match status" value="1"/>
</dbReference>
<keyword evidence="3" id="KW-0732">Signal</keyword>
<keyword evidence="2 5" id="KW-0813">Transport</keyword>
<dbReference type="InterPro" id="IPR001188">
    <property type="entry name" value="Sperm_putr-bd"/>
</dbReference>
<evidence type="ECO:0000256" key="5">
    <source>
        <dbReference type="PIRNR" id="PIRNR019574"/>
    </source>
</evidence>
<dbReference type="PRINTS" id="PR00909">
    <property type="entry name" value="SPERMDNBNDNG"/>
</dbReference>
<protein>
    <recommendedName>
        <fullName evidence="5">Putrescine-binding periplasmic protein</fullName>
    </recommendedName>
</protein>
<dbReference type="SUPFAM" id="SSF53850">
    <property type="entry name" value="Periplasmic binding protein-like II"/>
    <property type="match status" value="1"/>
</dbReference>
<sequence length="363" mass="40265">MKMGQEELKPGPFDNGSNEMNWKSTAAATALALLASTSLASADGVLNIFNWGNYTSPDMIKKFEQQYNVKVTITDYDSNDTALAKVRQGGTGFDIAVPSQNYLPIWIQEGLVQEVDPSKMENFKNVAKEWADPPFDPGRKYSVPWAWGTVGVVVNTDVYKGDINTWGIIFNTPDELKGKVNVVPEMSDVMAAALHYVGGKQCDGDKALLKKARDVLVAAKPNWIAMEYNTIEKMGAGDFKATSDWNGSALRQRLAHPQIHYGYPKEGVVVWSDNVVVLKEAKNIDNAKLFLNFLMDPQNAAMNSAFHRYANGISGSDKYMPDDMKGAPEVVVPDEVMKTAEYSRTCPPDVQELYTKIWTELQK</sequence>
<feature type="region of interest" description="Disordered" evidence="6">
    <location>
        <begin position="1"/>
        <end position="20"/>
    </location>
</feature>
<evidence type="ECO:0000256" key="3">
    <source>
        <dbReference type="ARBA" id="ARBA00022729"/>
    </source>
</evidence>
<evidence type="ECO:0000256" key="6">
    <source>
        <dbReference type="SAM" id="MobiDB-lite"/>
    </source>
</evidence>
<comment type="caution">
    <text evidence="7">The sequence shown here is derived from an EMBL/GenBank/DDBJ whole genome shotgun (WGS) entry which is preliminary data.</text>
</comment>
<reference evidence="8" key="1">
    <citation type="journal article" date="2019" name="Int. J. Syst. Evol. Microbiol.">
        <title>The Global Catalogue of Microorganisms (GCM) 10K type strain sequencing project: providing services to taxonomists for standard genome sequencing and annotation.</title>
        <authorList>
            <consortium name="The Broad Institute Genomics Platform"/>
            <consortium name="The Broad Institute Genome Sequencing Center for Infectious Disease"/>
            <person name="Wu L."/>
            <person name="Ma J."/>
        </authorList>
    </citation>
    <scope>NUCLEOTIDE SEQUENCE [LARGE SCALE GENOMIC DNA]</scope>
    <source>
        <strain evidence="8">NBRC 101365</strain>
    </source>
</reference>
<dbReference type="InterPro" id="IPR006059">
    <property type="entry name" value="SBP"/>
</dbReference>
<dbReference type="EMBL" id="BSPC01000005">
    <property type="protein sequence ID" value="GLS17250.1"/>
    <property type="molecule type" value="Genomic_DNA"/>
</dbReference>
<dbReference type="Gene3D" id="3.40.190.10">
    <property type="entry name" value="Periplasmic binding protein-like II"/>
    <property type="match status" value="2"/>
</dbReference>
<accession>A0ABQ6CBC6</accession>
<evidence type="ECO:0000313" key="7">
    <source>
        <dbReference type="EMBL" id="GLS17250.1"/>
    </source>
</evidence>
<organism evidence="7 8">
    <name type="scientific">Labrys miyagiensis</name>
    <dbReference type="NCBI Taxonomy" id="346912"/>
    <lineage>
        <taxon>Bacteria</taxon>
        <taxon>Pseudomonadati</taxon>
        <taxon>Pseudomonadota</taxon>
        <taxon>Alphaproteobacteria</taxon>
        <taxon>Hyphomicrobiales</taxon>
        <taxon>Xanthobacteraceae</taxon>
        <taxon>Labrys</taxon>
    </lineage>
</organism>
<evidence type="ECO:0000256" key="4">
    <source>
        <dbReference type="ARBA" id="ARBA00022764"/>
    </source>
</evidence>
<comment type="function">
    <text evidence="5">Required for the activity of the bacterial periplasmic transport system of putrescine.</text>
</comment>
<name>A0ABQ6CBC6_9HYPH</name>
<dbReference type="Proteomes" id="UP001156882">
    <property type="component" value="Unassembled WGS sequence"/>
</dbReference>
<evidence type="ECO:0000313" key="8">
    <source>
        <dbReference type="Proteomes" id="UP001156882"/>
    </source>
</evidence>
<keyword evidence="4 5" id="KW-0574">Periplasm</keyword>
<gene>
    <name evidence="7" type="ORF">GCM10007874_02650</name>
</gene>
<dbReference type="Pfam" id="PF13416">
    <property type="entry name" value="SBP_bac_8"/>
    <property type="match status" value="1"/>
</dbReference>
<dbReference type="PANTHER" id="PTHR30222">
    <property type="entry name" value="SPERMIDINE/PUTRESCINE-BINDING PERIPLASMIC PROTEIN"/>
    <property type="match status" value="1"/>
</dbReference>
<proteinExistence type="inferred from homology"/>
<comment type="similarity">
    <text evidence="5">Belongs to the bacterial solute-binding protein PotD/PotF family.</text>
</comment>
<evidence type="ECO:0000256" key="2">
    <source>
        <dbReference type="ARBA" id="ARBA00022448"/>
    </source>
</evidence>
<evidence type="ECO:0000256" key="1">
    <source>
        <dbReference type="ARBA" id="ARBA00004418"/>
    </source>
</evidence>
<comment type="subcellular location">
    <subcellularLocation>
        <location evidence="1 5">Periplasm</location>
    </subcellularLocation>
</comment>